<dbReference type="Pfam" id="PF13129">
    <property type="entry name" value="DUF3953"/>
    <property type="match status" value="1"/>
</dbReference>
<feature type="transmembrane region" description="Helical" evidence="1">
    <location>
        <begin position="7"/>
        <end position="24"/>
    </location>
</feature>
<protein>
    <submittedName>
        <fullName evidence="2">DUF3953 domain-containing protein</fullName>
    </submittedName>
</protein>
<gene>
    <name evidence="2" type="ORF">N7Z68_07730</name>
</gene>
<keyword evidence="1" id="KW-1133">Transmembrane helix</keyword>
<feature type="transmembrane region" description="Helical" evidence="1">
    <location>
        <begin position="55"/>
        <end position="76"/>
    </location>
</feature>
<dbReference type="RefSeq" id="WP_275117896.1">
    <property type="nucleotide sequence ID" value="NZ_JAOTPO010000004.1"/>
</dbReference>
<dbReference type="InterPro" id="IPR025018">
    <property type="entry name" value="DUF3953"/>
</dbReference>
<evidence type="ECO:0000313" key="2">
    <source>
        <dbReference type="EMBL" id="MDE5413273.1"/>
    </source>
</evidence>
<keyword evidence="1" id="KW-0812">Transmembrane</keyword>
<keyword evidence="3" id="KW-1185">Reference proteome</keyword>
<accession>A0ABT5VCV9</accession>
<name>A0ABT5VCV9_9BACI</name>
<dbReference type="EMBL" id="JAOTPO010000004">
    <property type="protein sequence ID" value="MDE5413273.1"/>
    <property type="molecule type" value="Genomic_DNA"/>
</dbReference>
<sequence length="78" mass="8627">MLKKLRLVSSIIVTGLALFSMITGNMATSPYLLLFLSIAIMLTGILELQRDRKAFWGYMSIGVSLFVLLVSIQGFLLS</sequence>
<keyword evidence="1" id="KW-0472">Membrane</keyword>
<evidence type="ECO:0000313" key="3">
    <source>
        <dbReference type="Proteomes" id="UP001148125"/>
    </source>
</evidence>
<reference evidence="2" key="1">
    <citation type="submission" date="2024-05" db="EMBL/GenBank/DDBJ databases">
        <title>Alkalihalobacillus sp. strain MEB203 novel alkaliphilic bacterium from Lonar Lake, India.</title>
        <authorList>
            <person name="Joshi A."/>
            <person name="Thite S."/>
            <person name="Mengade P."/>
        </authorList>
    </citation>
    <scope>NUCLEOTIDE SEQUENCE</scope>
    <source>
        <strain evidence="2">MEB 203</strain>
    </source>
</reference>
<feature type="transmembrane region" description="Helical" evidence="1">
    <location>
        <begin position="30"/>
        <end position="48"/>
    </location>
</feature>
<proteinExistence type="predicted"/>
<evidence type="ECO:0000256" key="1">
    <source>
        <dbReference type="SAM" id="Phobius"/>
    </source>
</evidence>
<comment type="caution">
    <text evidence="2">The sequence shown here is derived from an EMBL/GenBank/DDBJ whole genome shotgun (WGS) entry which is preliminary data.</text>
</comment>
<dbReference type="Proteomes" id="UP001148125">
    <property type="component" value="Unassembled WGS sequence"/>
</dbReference>
<organism evidence="2 3">
    <name type="scientific">Alkalihalobacterium chitinilyticum</name>
    <dbReference type="NCBI Taxonomy" id="2980103"/>
    <lineage>
        <taxon>Bacteria</taxon>
        <taxon>Bacillati</taxon>
        <taxon>Bacillota</taxon>
        <taxon>Bacilli</taxon>
        <taxon>Bacillales</taxon>
        <taxon>Bacillaceae</taxon>
        <taxon>Alkalihalobacterium</taxon>
    </lineage>
</organism>